<evidence type="ECO:0000313" key="3">
    <source>
        <dbReference type="Proteomes" id="UP001174909"/>
    </source>
</evidence>
<dbReference type="InterPro" id="IPR039187">
    <property type="entry name" value="SNO_AAA"/>
</dbReference>
<name>A0AA35XIL3_GEOBA</name>
<proteinExistence type="predicted"/>
<keyword evidence="3" id="KW-1185">Reference proteome</keyword>
<sequence>MSQGQELQPWKRAAQHQSGPSCVYVQKMLPRARVVYCSATGVSNVKNMAYMEGLGLWGEGLSFPNFESFLESVTRRGLGAAEMLAMEMKSAGVYVSRGLSYKQAEFVTREVTLSPSQTSTYDAAAHVWNELRNPCSSFIVVWCSSTQRCGHRSGTAAGTVRFSSCQCM</sequence>
<dbReference type="PANTHER" id="PTHR12706">
    <property type="entry name" value="STRAWBERRY NOTCH-RELATED"/>
    <property type="match status" value="1"/>
</dbReference>
<dbReference type="GO" id="GO:0042393">
    <property type="term" value="F:histone binding"/>
    <property type="evidence" value="ECO:0007669"/>
    <property type="project" value="TreeGrafter"/>
</dbReference>
<dbReference type="EMBL" id="CASHTH010003994">
    <property type="protein sequence ID" value="CAI8052182.1"/>
    <property type="molecule type" value="Genomic_DNA"/>
</dbReference>
<dbReference type="GO" id="GO:0031490">
    <property type="term" value="F:chromatin DNA binding"/>
    <property type="evidence" value="ECO:0007669"/>
    <property type="project" value="TreeGrafter"/>
</dbReference>
<dbReference type="Pfam" id="PF13872">
    <property type="entry name" value="AAA_34"/>
    <property type="match status" value="1"/>
</dbReference>
<feature type="domain" description="Strawberry notch AAA" evidence="1">
    <location>
        <begin position="10"/>
        <end position="123"/>
    </location>
</feature>
<evidence type="ECO:0000313" key="2">
    <source>
        <dbReference type="EMBL" id="CAI8052182.1"/>
    </source>
</evidence>
<organism evidence="2 3">
    <name type="scientific">Geodia barretti</name>
    <name type="common">Barrett's horny sponge</name>
    <dbReference type="NCBI Taxonomy" id="519541"/>
    <lineage>
        <taxon>Eukaryota</taxon>
        <taxon>Metazoa</taxon>
        <taxon>Porifera</taxon>
        <taxon>Demospongiae</taxon>
        <taxon>Heteroscleromorpha</taxon>
        <taxon>Tetractinellida</taxon>
        <taxon>Astrophorina</taxon>
        <taxon>Geodiidae</taxon>
        <taxon>Geodia</taxon>
    </lineage>
</organism>
<dbReference type="GO" id="GO:0006355">
    <property type="term" value="P:regulation of DNA-templated transcription"/>
    <property type="evidence" value="ECO:0007669"/>
    <property type="project" value="InterPro"/>
</dbReference>
<dbReference type="PANTHER" id="PTHR12706:SF33">
    <property type="entry name" value="PROTEIN WITH HELICASE_C DOMAIN"/>
    <property type="match status" value="1"/>
</dbReference>
<dbReference type="InterPro" id="IPR026741">
    <property type="entry name" value="SNO"/>
</dbReference>
<comment type="caution">
    <text evidence="2">The sequence shown here is derived from an EMBL/GenBank/DDBJ whole genome shotgun (WGS) entry which is preliminary data.</text>
</comment>
<accession>A0AA35XIL3</accession>
<reference evidence="2" key="1">
    <citation type="submission" date="2023-03" db="EMBL/GenBank/DDBJ databases">
        <authorList>
            <person name="Steffen K."/>
            <person name="Cardenas P."/>
        </authorList>
    </citation>
    <scope>NUCLEOTIDE SEQUENCE</scope>
</reference>
<evidence type="ECO:0000259" key="1">
    <source>
        <dbReference type="Pfam" id="PF13872"/>
    </source>
</evidence>
<gene>
    <name evidence="2" type="ORF">GBAR_LOCUS28564</name>
</gene>
<dbReference type="GO" id="GO:0005634">
    <property type="term" value="C:nucleus"/>
    <property type="evidence" value="ECO:0007669"/>
    <property type="project" value="TreeGrafter"/>
</dbReference>
<protein>
    <submittedName>
        <fullName evidence="2">Protein strawberry notch homolog</fullName>
    </submittedName>
</protein>
<dbReference type="AlphaFoldDB" id="A0AA35XIL3"/>
<dbReference type="Proteomes" id="UP001174909">
    <property type="component" value="Unassembled WGS sequence"/>
</dbReference>